<dbReference type="Proteomes" id="UP000199673">
    <property type="component" value="Unassembled WGS sequence"/>
</dbReference>
<dbReference type="AlphaFoldDB" id="A0A1I7DFJ0"/>
<proteinExistence type="predicted"/>
<sequence>MLNFRIEAISACPANAGVFGHRSSDRGSKEILVTGIIPYIHVSYTVLDYFFCASFIGLLPVDVPRAAPEPLNNSNRVG</sequence>
<accession>A0A1I7DFJ0</accession>
<reference evidence="2" key="1">
    <citation type="submission" date="2016-10" db="EMBL/GenBank/DDBJ databases">
        <authorList>
            <person name="Varghese N."/>
            <person name="Submissions S."/>
        </authorList>
    </citation>
    <scope>NUCLEOTIDE SEQUENCE [LARGE SCALE GENOMIC DNA]</scope>
    <source>
        <strain evidence="2">DSM 23445</strain>
    </source>
</reference>
<dbReference type="EMBL" id="FPBF01000006">
    <property type="protein sequence ID" value="SFU10482.1"/>
    <property type="molecule type" value="Genomic_DNA"/>
</dbReference>
<protein>
    <submittedName>
        <fullName evidence="1">Uncharacterized protein</fullName>
    </submittedName>
</protein>
<evidence type="ECO:0000313" key="2">
    <source>
        <dbReference type="Proteomes" id="UP000199673"/>
    </source>
</evidence>
<name>A0A1I7DFJ0_9BACT</name>
<evidence type="ECO:0000313" key="1">
    <source>
        <dbReference type="EMBL" id="SFU10482.1"/>
    </source>
</evidence>
<keyword evidence="2" id="KW-1185">Reference proteome</keyword>
<gene>
    <name evidence="1" type="ORF">SAMN04489724_4008</name>
</gene>
<organism evidence="1 2">
    <name type="scientific">Algoriphagus locisalis</name>
    <dbReference type="NCBI Taxonomy" id="305507"/>
    <lineage>
        <taxon>Bacteria</taxon>
        <taxon>Pseudomonadati</taxon>
        <taxon>Bacteroidota</taxon>
        <taxon>Cytophagia</taxon>
        <taxon>Cytophagales</taxon>
        <taxon>Cyclobacteriaceae</taxon>
        <taxon>Algoriphagus</taxon>
    </lineage>
</organism>